<dbReference type="EMBL" id="JAQQWM010000002">
    <property type="protein sequence ID" value="KAK8076821.1"/>
    <property type="molecule type" value="Genomic_DNA"/>
</dbReference>
<dbReference type="Proteomes" id="UP001446871">
    <property type="component" value="Unassembled WGS sequence"/>
</dbReference>
<keyword evidence="2" id="KW-1185">Reference proteome</keyword>
<name>A0ABR1W2K8_9PEZI</name>
<gene>
    <name evidence="1" type="ORF">PG996_002991</name>
</gene>
<evidence type="ECO:0000313" key="1">
    <source>
        <dbReference type="EMBL" id="KAK8076821.1"/>
    </source>
</evidence>
<evidence type="ECO:0000313" key="2">
    <source>
        <dbReference type="Proteomes" id="UP001446871"/>
    </source>
</evidence>
<proteinExistence type="predicted"/>
<reference evidence="1 2" key="1">
    <citation type="submission" date="2023-01" db="EMBL/GenBank/DDBJ databases">
        <title>Analysis of 21 Apiospora genomes using comparative genomics revels a genus with tremendous synthesis potential of carbohydrate active enzymes and secondary metabolites.</title>
        <authorList>
            <person name="Sorensen T."/>
        </authorList>
    </citation>
    <scope>NUCLEOTIDE SEQUENCE [LARGE SCALE GENOMIC DNA]</scope>
    <source>
        <strain evidence="1 2">CBS 83171</strain>
    </source>
</reference>
<protein>
    <submittedName>
        <fullName evidence="1">Uncharacterized protein</fullName>
    </submittedName>
</protein>
<comment type="caution">
    <text evidence="1">The sequence shown here is derived from an EMBL/GenBank/DDBJ whole genome shotgun (WGS) entry which is preliminary data.</text>
</comment>
<sequence>MHSQWDQNHTLVYSTLLFLLHQLEEFHRLFPVLSSSLDHRVERVAMAHQHD</sequence>
<accession>A0ABR1W2K8</accession>
<organism evidence="1 2">
    <name type="scientific">Apiospora saccharicola</name>
    <dbReference type="NCBI Taxonomy" id="335842"/>
    <lineage>
        <taxon>Eukaryota</taxon>
        <taxon>Fungi</taxon>
        <taxon>Dikarya</taxon>
        <taxon>Ascomycota</taxon>
        <taxon>Pezizomycotina</taxon>
        <taxon>Sordariomycetes</taxon>
        <taxon>Xylariomycetidae</taxon>
        <taxon>Amphisphaeriales</taxon>
        <taxon>Apiosporaceae</taxon>
        <taxon>Apiospora</taxon>
    </lineage>
</organism>